<keyword evidence="2" id="KW-1185">Reference proteome</keyword>
<organism evidence="1 2">
    <name type="scientific">Epilithonimonas xixisoli</name>
    <dbReference type="NCBI Taxonomy" id="1476462"/>
    <lineage>
        <taxon>Bacteria</taxon>
        <taxon>Pseudomonadati</taxon>
        <taxon>Bacteroidota</taxon>
        <taxon>Flavobacteriia</taxon>
        <taxon>Flavobacteriales</taxon>
        <taxon>Weeksellaceae</taxon>
        <taxon>Chryseobacterium group</taxon>
        <taxon>Epilithonimonas</taxon>
    </lineage>
</organism>
<dbReference type="AlphaFoldDB" id="A0A4R8I3A8"/>
<evidence type="ECO:0000313" key="1">
    <source>
        <dbReference type="EMBL" id="TDX82764.1"/>
    </source>
</evidence>
<gene>
    <name evidence="1" type="ORF">B0I22_2791</name>
</gene>
<accession>A0A4R8I3A8</accession>
<proteinExistence type="predicted"/>
<protein>
    <submittedName>
        <fullName evidence="1">Uncharacterized protein</fullName>
    </submittedName>
</protein>
<dbReference type="RefSeq" id="WP_133945587.1">
    <property type="nucleotide sequence ID" value="NZ_SOEO01000003.1"/>
</dbReference>
<dbReference type="EMBL" id="SOEO01000003">
    <property type="protein sequence ID" value="TDX82764.1"/>
    <property type="molecule type" value="Genomic_DNA"/>
</dbReference>
<evidence type="ECO:0000313" key="2">
    <source>
        <dbReference type="Proteomes" id="UP000295313"/>
    </source>
</evidence>
<name>A0A4R8I3A8_9FLAO</name>
<dbReference type="OrthoDB" id="1452478at2"/>
<dbReference type="Proteomes" id="UP000295313">
    <property type="component" value="Unassembled WGS sequence"/>
</dbReference>
<sequence>MEIPKYLYYTDFKENYLIDFENVQSSRGTLLWYSNQQLKIYKEFKEFISSPNEEVFNDLFRILCKDTALENYELDGSEFDKSALMILHLNTFSKILELDKIIEFLENETDREKINLFKFQNNTNQTQNIEIEHNITKNYEALHVKTQTIYDFFDKVKDEDFGRTDILMKLKELSHNFDIDILRSILYDLDYYLFVERDEKESEFTPEDIDNAIEERNNKGLEIPYHKITPNGIVGDAKILNKEELLFPFEFYNLYSLKNLINKKINTPEKIINKIVDTGEITQNKNSALKQNQIDIDLLKYLSDNFTSSGIRFNELTKYNQIYRFLNEGRDYNIEHRAYKNLIKDLFNFDYLNREISMGTQKHLTQLENLALNYNNSKK</sequence>
<comment type="caution">
    <text evidence="1">The sequence shown here is derived from an EMBL/GenBank/DDBJ whole genome shotgun (WGS) entry which is preliminary data.</text>
</comment>
<reference evidence="1 2" key="1">
    <citation type="submission" date="2019-03" db="EMBL/GenBank/DDBJ databases">
        <title>Genomic Encyclopedia of Type Strains, Phase III (KMG-III): the genomes of soil and plant-associated and newly described type strains.</title>
        <authorList>
            <person name="Whitman W."/>
        </authorList>
    </citation>
    <scope>NUCLEOTIDE SEQUENCE [LARGE SCALE GENOMIC DNA]</scope>
    <source>
        <strain evidence="1 2">CGMCC 1.12802</strain>
    </source>
</reference>